<feature type="domain" description="3-hydroxyacyl-CoA dehydrogenase NAD binding" evidence="10">
    <location>
        <begin position="6"/>
        <end position="203"/>
    </location>
</feature>
<dbReference type="InterPro" id="IPR006108">
    <property type="entry name" value="3HC_DH_C"/>
</dbReference>
<evidence type="ECO:0000256" key="2">
    <source>
        <dbReference type="ARBA" id="ARBA00009463"/>
    </source>
</evidence>
<name>A0ABY4CRP7_9BACL</name>
<keyword evidence="4" id="KW-0442">Lipid degradation</keyword>
<feature type="domain" description="3-hydroxyacyl-CoA dehydrogenase C-terminal" evidence="9">
    <location>
        <begin position="206"/>
        <end position="305"/>
    </location>
</feature>
<evidence type="ECO:0000313" key="11">
    <source>
        <dbReference type="EMBL" id="UOF92954.1"/>
    </source>
</evidence>
<dbReference type="InterPro" id="IPR006176">
    <property type="entry name" value="3-OHacyl-CoA_DH_NAD-bd"/>
</dbReference>
<dbReference type="Pfam" id="PF02737">
    <property type="entry name" value="3HCDH_N"/>
    <property type="match status" value="1"/>
</dbReference>
<accession>A0ABY4CRP7</accession>
<dbReference type="EMBL" id="CP089291">
    <property type="protein sequence ID" value="UOF92954.1"/>
    <property type="molecule type" value="Genomic_DNA"/>
</dbReference>
<keyword evidence="6" id="KW-0520">NAD</keyword>
<dbReference type="InterPro" id="IPR008927">
    <property type="entry name" value="6-PGluconate_DH-like_C_sf"/>
</dbReference>
<dbReference type="SUPFAM" id="SSF52096">
    <property type="entry name" value="ClpP/crotonase"/>
    <property type="match status" value="1"/>
</dbReference>
<dbReference type="CDD" id="cd06558">
    <property type="entry name" value="crotonase-like"/>
    <property type="match status" value="1"/>
</dbReference>
<evidence type="ECO:0000256" key="3">
    <source>
        <dbReference type="ARBA" id="ARBA00022832"/>
    </source>
</evidence>
<dbReference type="RefSeq" id="WP_347439582.1">
    <property type="nucleotide sequence ID" value="NZ_CP089291.1"/>
</dbReference>
<dbReference type="SUPFAM" id="SSF51735">
    <property type="entry name" value="NAD(P)-binding Rossmann-fold domains"/>
    <property type="match status" value="1"/>
</dbReference>
<sequence length="783" mass="86328">MQINRVGIIGSGVMGAGIAAHLANVGIPTLMLDIVPSALTQEEQMKGLTLQDRAVRNRLARMGKERLSKTKPPQLYDAEDLDLIEIGNLEDDMQKLENVDWIIEVIVENLEAKQALYEKIERIWRPGMIVSSNTSGISIAQMVAKRSLEFRRSFMGTHFFNPPRYMKLLEIIPGPDTRPELITAMKAFARKCLGKGVVVAKDTPNFIANRIGTYGLMVAAAEMKRFGLSFDEVDELTGPVLGRPKSATFRTLDIVGLDTFVHVANNVRNSVQNEWERQAFAIPAYMQEMLQRGWIGDKSGQGFYKKTNGNGKKEILTLHPDTMEYVQRKKVKSSSLEAAKQAPDVKAKIRTLLSGQDAASQFVWQLCKQVLLYSAEHAFTIADDLESIDQGMKWGFNWELGPFELWDVLGLEKTVKRMLAEGDAVPGWVLQLLEEGKSSFYSDKIESIDNFYIGKSSKGIGVIKQNSGATLYDIGDGVALLDVHSLKQAIGPDVVSMLRYACAEGADRFDGLVIGARTAANFCVGANLLLLLMEIQDDNWDDVNWMVKQFQDACMGLKYFSKPVVAAPFGLTLGGGAELAMACDTILATAETYMGLVEVGVGLIPGGGGNKELLIRHLEKIMPGIELDLQPFINHVFELIGTAKVGSSAKELRKLGFMRATDRISLSRDLLLADAKREVLHMLAQGYRAPVPRSMPVVGREGAAVLKVGVMAMKEGRYISSHDQAIANKLIHVLTGGDVAKGTRVSEQYLLDLEREAFLSLCGEAKTQQRMQHMLTTGKPLRN</sequence>
<dbReference type="SUPFAM" id="SSF48179">
    <property type="entry name" value="6-phosphogluconate dehydrogenase C-terminal domain-like"/>
    <property type="match status" value="2"/>
</dbReference>
<keyword evidence="3" id="KW-0276">Fatty acid metabolism</keyword>
<dbReference type="InterPro" id="IPR029045">
    <property type="entry name" value="ClpP/crotonase-like_dom_sf"/>
</dbReference>
<dbReference type="InterPro" id="IPR036291">
    <property type="entry name" value="NAD(P)-bd_dom_sf"/>
</dbReference>
<evidence type="ECO:0000259" key="10">
    <source>
        <dbReference type="Pfam" id="PF02737"/>
    </source>
</evidence>
<evidence type="ECO:0000256" key="4">
    <source>
        <dbReference type="ARBA" id="ARBA00022963"/>
    </source>
</evidence>
<evidence type="ECO:0000259" key="9">
    <source>
        <dbReference type="Pfam" id="PF00725"/>
    </source>
</evidence>
<reference evidence="11" key="1">
    <citation type="submission" date="2021-12" db="EMBL/GenBank/DDBJ databases">
        <title>Alicyclobacillaceae gen. nov., sp. nov., isolated from chalcocite enrichment system.</title>
        <authorList>
            <person name="Jiang Z."/>
        </authorList>
    </citation>
    <scope>NUCLEOTIDE SEQUENCE</scope>
    <source>
        <strain evidence="11">MYW30-H2</strain>
    </source>
</reference>
<proteinExistence type="inferred from homology"/>
<evidence type="ECO:0000313" key="12">
    <source>
        <dbReference type="Proteomes" id="UP000830167"/>
    </source>
</evidence>
<keyword evidence="12" id="KW-1185">Reference proteome</keyword>
<organism evidence="11 12">
    <name type="scientific">Fodinisporobacter ferrooxydans</name>
    <dbReference type="NCBI Taxonomy" id="2901836"/>
    <lineage>
        <taxon>Bacteria</taxon>
        <taxon>Bacillati</taxon>
        <taxon>Bacillota</taxon>
        <taxon>Bacilli</taxon>
        <taxon>Bacillales</taxon>
        <taxon>Alicyclobacillaceae</taxon>
        <taxon>Fodinisporobacter</taxon>
    </lineage>
</organism>
<dbReference type="Gene3D" id="3.40.50.720">
    <property type="entry name" value="NAD(P)-binding Rossmann-like Domain"/>
    <property type="match status" value="1"/>
</dbReference>
<dbReference type="PANTHER" id="PTHR48075:SF7">
    <property type="entry name" value="3-HYDROXYACYL-COA DEHYDROGENASE-RELATED"/>
    <property type="match status" value="1"/>
</dbReference>
<dbReference type="Pfam" id="PF00378">
    <property type="entry name" value="ECH_1"/>
    <property type="match status" value="1"/>
</dbReference>
<dbReference type="Proteomes" id="UP000830167">
    <property type="component" value="Chromosome"/>
</dbReference>
<dbReference type="Pfam" id="PF00725">
    <property type="entry name" value="3HCDH"/>
    <property type="match status" value="1"/>
</dbReference>
<evidence type="ECO:0000256" key="8">
    <source>
        <dbReference type="ARBA" id="ARBA00049556"/>
    </source>
</evidence>
<dbReference type="Gene3D" id="1.10.1040.50">
    <property type="match status" value="1"/>
</dbReference>
<protein>
    <submittedName>
        <fullName evidence="11">3-hydroxyacyl-CoA dehydrogenase/enoyl-CoA hydratase family protein</fullName>
    </submittedName>
</protein>
<comment type="similarity">
    <text evidence="2">Belongs to the 3-hydroxyacyl-CoA dehydrogenase family.</text>
</comment>
<evidence type="ECO:0000256" key="1">
    <source>
        <dbReference type="ARBA" id="ARBA00005005"/>
    </source>
</evidence>
<evidence type="ECO:0000256" key="5">
    <source>
        <dbReference type="ARBA" id="ARBA00023002"/>
    </source>
</evidence>
<evidence type="ECO:0000256" key="6">
    <source>
        <dbReference type="ARBA" id="ARBA00023027"/>
    </source>
</evidence>
<comment type="pathway">
    <text evidence="1">Lipid metabolism; fatty acid beta-oxidation.</text>
</comment>
<dbReference type="PANTHER" id="PTHR48075">
    <property type="entry name" value="3-HYDROXYACYL-COA DEHYDROGENASE FAMILY PROTEIN"/>
    <property type="match status" value="1"/>
</dbReference>
<keyword evidence="5" id="KW-0560">Oxidoreductase</keyword>
<dbReference type="Gene3D" id="3.90.226.10">
    <property type="entry name" value="2-enoyl-CoA Hydratase, Chain A, domain 1"/>
    <property type="match status" value="1"/>
</dbReference>
<gene>
    <name evidence="11" type="ORF">LSG31_22095</name>
</gene>
<dbReference type="InterPro" id="IPR001753">
    <property type="entry name" value="Enoyl-CoA_hydra/iso"/>
</dbReference>
<comment type="catalytic activity">
    <reaction evidence="8">
        <text>a (3S)-3-hydroxyacyl-CoA + NAD(+) = a 3-oxoacyl-CoA + NADH + H(+)</text>
        <dbReference type="Rhea" id="RHEA:22432"/>
        <dbReference type="ChEBI" id="CHEBI:15378"/>
        <dbReference type="ChEBI" id="CHEBI:57318"/>
        <dbReference type="ChEBI" id="CHEBI:57540"/>
        <dbReference type="ChEBI" id="CHEBI:57945"/>
        <dbReference type="ChEBI" id="CHEBI:90726"/>
        <dbReference type="EC" id="1.1.1.35"/>
    </reaction>
</comment>
<keyword evidence="7" id="KW-0443">Lipid metabolism</keyword>
<evidence type="ECO:0000256" key="7">
    <source>
        <dbReference type="ARBA" id="ARBA00023098"/>
    </source>
</evidence>